<dbReference type="GO" id="GO:0046872">
    <property type="term" value="F:metal ion binding"/>
    <property type="evidence" value="ECO:0007669"/>
    <property type="project" value="UniProtKB-KW"/>
</dbReference>
<accession>A0A9Y1BM23</accession>
<dbReference type="EC" id="3.1.12.1" evidence="9"/>
<comment type="similarity">
    <text evidence="9">Belongs to the CRISPR-associated exonuclease Cas4 family.</text>
</comment>
<evidence type="ECO:0000313" key="11">
    <source>
        <dbReference type="EMBL" id="UJG40744.1"/>
    </source>
</evidence>
<keyword evidence="3 9" id="KW-0378">Hydrolase</keyword>
<dbReference type="InterPro" id="IPR022765">
    <property type="entry name" value="Dna2/Cas4_DUF83"/>
</dbReference>
<keyword evidence="5 9" id="KW-0408">Iron</keyword>
<keyword evidence="2 9" id="KW-0479">Metal-binding</keyword>
<evidence type="ECO:0000259" key="10">
    <source>
        <dbReference type="Pfam" id="PF01930"/>
    </source>
</evidence>
<dbReference type="EMBL" id="CP084166">
    <property type="protein sequence ID" value="UJG40744.1"/>
    <property type="molecule type" value="Genomic_DNA"/>
</dbReference>
<evidence type="ECO:0000256" key="2">
    <source>
        <dbReference type="ARBA" id="ARBA00022723"/>
    </source>
</evidence>
<dbReference type="AlphaFoldDB" id="A0A9Y1BM23"/>
<evidence type="ECO:0000256" key="6">
    <source>
        <dbReference type="ARBA" id="ARBA00023014"/>
    </source>
</evidence>
<evidence type="ECO:0000256" key="9">
    <source>
        <dbReference type="RuleBase" id="RU365022"/>
    </source>
</evidence>
<dbReference type="PANTHER" id="PTHR37168:SF2">
    <property type="entry name" value="CRISPR-ASSOCIATED EXONUCLEASE CAS4"/>
    <property type="match status" value="1"/>
</dbReference>
<evidence type="ECO:0000256" key="8">
    <source>
        <dbReference type="ARBA" id="ARBA00023211"/>
    </source>
</evidence>
<protein>
    <recommendedName>
        <fullName evidence="9">CRISPR-associated exonuclease Cas4</fullName>
        <ecNumber evidence="9">3.1.12.1</ecNumber>
    </recommendedName>
</protein>
<evidence type="ECO:0000256" key="4">
    <source>
        <dbReference type="ARBA" id="ARBA00022839"/>
    </source>
</evidence>
<feature type="domain" description="DUF83" evidence="10">
    <location>
        <begin position="12"/>
        <end position="169"/>
    </location>
</feature>
<evidence type="ECO:0000256" key="3">
    <source>
        <dbReference type="ARBA" id="ARBA00022801"/>
    </source>
</evidence>
<dbReference type="InterPro" id="IPR011604">
    <property type="entry name" value="PDDEXK-like_dom_sf"/>
</dbReference>
<comment type="cofactor">
    <cofactor evidence="9">
        <name>Mg(2+)</name>
        <dbReference type="ChEBI" id="CHEBI:18420"/>
    </cofactor>
    <cofactor evidence="9">
        <name>Mn(2+)</name>
        <dbReference type="ChEBI" id="CHEBI:29035"/>
    </cofactor>
    <text evidence="9">Mg(2+) or Mn(2+) required for ssDNA cleavage activity.</text>
</comment>
<evidence type="ECO:0000256" key="7">
    <source>
        <dbReference type="ARBA" id="ARBA00023118"/>
    </source>
</evidence>
<organism evidence="11">
    <name type="scientific">Candidatus Heimdallarchaeum aukensis</name>
    <dbReference type="NCBI Taxonomy" id="2876573"/>
    <lineage>
        <taxon>Archaea</taxon>
        <taxon>Promethearchaeati</taxon>
        <taxon>Candidatus Heimdallarchaeota</taxon>
        <taxon>Candidatus Heimdallarchaeia (ex Rinke et al. 2021) (nom. nud.)</taxon>
        <taxon>Candidatus Heimdallarchaeales</taxon>
        <taxon>Candidatus Heimdallarchaeaceae</taxon>
        <taxon>Candidatus Heimdallarchaeum</taxon>
    </lineage>
</organism>
<dbReference type="GO" id="GO:0051536">
    <property type="term" value="F:iron-sulfur cluster binding"/>
    <property type="evidence" value="ECO:0007669"/>
    <property type="project" value="UniProtKB-KW"/>
</dbReference>
<dbReference type="InterPro" id="IPR013343">
    <property type="entry name" value="CRISPR-assoc_prot_Cas4"/>
</dbReference>
<gene>
    <name evidence="11" type="primary">cas4</name>
    <name evidence="11" type="ORF">K9W45_13025</name>
</gene>
<dbReference type="GO" id="GO:0004527">
    <property type="term" value="F:exonuclease activity"/>
    <property type="evidence" value="ECO:0007669"/>
    <property type="project" value="UniProtKB-KW"/>
</dbReference>
<comment type="function">
    <text evidence="9">CRISPR (clustered regularly interspaced short palindromic repeat) is an adaptive immune system that provides protection against mobile genetic elements (viruses, transposable elements and conjugative plasmids). CRISPR clusters contain sequences complementary to antecedent mobile elements and target invading nucleic acids. CRISPR clusters are transcribed and processed into CRISPR RNA (crRNA).</text>
</comment>
<keyword evidence="7 9" id="KW-0051">Antiviral defense</keyword>
<keyword evidence="4 9" id="KW-0269">Exonuclease</keyword>
<dbReference type="NCBIfam" id="TIGR00372">
    <property type="entry name" value="cas4"/>
    <property type="match status" value="1"/>
</dbReference>
<keyword evidence="1 9" id="KW-0540">Nuclease</keyword>
<dbReference type="PANTHER" id="PTHR37168">
    <property type="entry name" value="CRISPR-ASSOCIATED EXONUCLEASE CAS4"/>
    <property type="match status" value="1"/>
</dbReference>
<proteinExistence type="inferred from homology"/>
<dbReference type="GO" id="GO:0051607">
    <property type="term" value="P:defense response to virus"/>
    <property type="evidence" value="ECO:0007669"/>
    <property type="project" value="UniProtKB-KW"/>
</dbReference>
<evidence type="ECO:0000256" key="1">
    <source>
        <dbReference type="ARBA" id="ARBA00022722"/>
    </source>
</evidence>
<evidence type="ECO:0000256" key="5">
    <source>
        <dbReference type="ARBA" id="ARBA00023004"/>
    </source>
</evidence>
<dbReference type="Pfam" id="PF01930">
    <property type="entry name" value="Cas_Cas4"/>
    <property type="match status" value="1"/>
</dbReference>
<dbReference type="Proteomes" id="UP001201020">
    <property type="component" value="Chromosome"/>
</dbReference>
<dbReference type="Gene3D" id="3.90.320.10">
    <property type="match status" value="1"/>
</dbReference>
<reference evidence="11" key="1">
    <citation type="journal article" date="2022" name="Nat. Microbiol.">
        <title>Unique mobile elements and scalable gene flow at the prokaryote-eukaryote boundary revealed by circularized Asgard archaea genomes.</title>
        <authorList>
            <person name="Wu F."/>
            <person name="Speth D.R."/>
            <person name="Philosof A."/>
            <person name="Cremiere A."/>
            <person name="Narayanan A."/>
            <person name="Barco R.A."/>
            <person name="Connon S.A."/>
            <person name="Amend J.P."/>
            <person name="Antoshechkin I.A."/>
            <person name="Orphan V.J."/>
        </authorList>
    </citation>
    <scope>NUCLEOTIDE SEQUENCE</scope>
    <source>
        <strain evidence="11">PM71</strain>
    </source>
</reference>
<keyword evidence="8 9" id="KW-0464">Manganese</keyword>
<keyword evidence="6 9" id="KW-0411">Iron-sulfur</keyword>
<comment type="cofactor">
    <cofactor evidence="9">
        <name>iron-sulfur cluster</name>
        <dbReference type="ChEBI" id="CHEBI:30408"/>
    </cofactor>
</comment>
<sequence length="171" mass="20497">MNNLFGHSKQITGVMVSYYFICKRKLWLYARNIQLENENEEVLIGRQIHEESYRREKKNITILDAINVDFLHKKNKLILNEVKKSSINEEADYYQLLYYLYFLDRYGVKAEGEIRYPKENKKKNVTLTEENKKELLLILNKIEKIIEKPLPKKIKTSKCTKCAYKDFCYVV</sequence>
<name>A0A9Y1BM23_9ARCH</name>